<proteinExistence type="predicted"/>
<accession>A0A6J8ASY4</accession>
<dbReference type="InterPro" id="IPR011993">
    <property type="entry name" value="PH-like_dom_sf"/>
</dbReference>
<name>A0A6J8ASY4_MYTCO</name>
<dbReference type="EMBL" id="CACVKT020001865">
    <property type="protein sequence ID" value="CAC5372792.1"/>
    <property type="molecule type" value="Genomic_DNA"/>
</dbReference>
<dbReference type="PANTHER" id="PTHR11232:SF17">
    <property type="entry name" value="CAPON-LIKE PROTEIN"/>
    <property type="match status" value="1"/>
</dbReference>
<dbReference type="SUPFAM" id="SSF50729">
    <property type="entry name" value="PH domain-like"/>
    <property type="match status" value="1"/>
</dbReference>
<dbReference type="Gene3D" id="2.30.29.30">
    <property type="entry name" value="Pleckstrin-homology domain (PH domain)/Phosphotyrosine-binding domain (PTB)"/>
    <property type="match status" value="1"/>
</dbReference>
<dbReference type="PANTHER" id="PTHR11232">
    <property type="entry name" value="PHOSPHOTYROSINE INTERACTION DOMAIN-CONTAINING FAMILY MEMBER"/>
    <property type="match status" value="1"/>
</dbReference>
<dbReference type="OrthoDB" id="10030336at2759"/>
<dbReference type="AlphaFoldDB" id="A0A6J8ASY4"/>
<sequence>MKMLSKKPYDLVSEDGFDTRIPLHNDEAFQHGIHFQAKFIGTLDIPRPSSRVEIVAAMRRIRNGVLQTTYDSISKNGVYRQPMILSPRMEFTPRMTMILSPRMGWSLDNLWSLQTIYDYLQEWSLQTTYDSISKNGVYRQPMILSPRMEFTDNL</sequence>
<dbReference type="Proteomes" id="UP000507470">
    <property type="component" value="Unassembled WGS sequence"/>
</dbReference>
<evidence type="ECO:0000313" key="1">
    <source>
        <dbReference type="EMBL" id="CAC5372792.1"/>
    </source>
</evidence>
<gene>
    <name evidence="1" type="ORF">MCOR_10782</name>
</gene>
<reference evidence="1 2" key="1">
    <citation type="submission" date="2020-06" db="EMBL/GenBank/DDBJ databases">
        <authorList>
            <person name="Li R."/>
            <person name="Bekaert M."/>
        </authorList>
    </citation>
    <scope>NUCLEOTIDE SEQUENCE [LARGE SCALE GENOMIC DNA]</scope>
    <source>
        <strain evidence="2">wild</strain>
    </source>
</reference>
<keyword evidence="2" id="KW-1185">Reference proteome</keyword>
<evidence type="ECO:0000313" key="2">
    <source>
        <dbReference type="Proteomes" id="UP000507470"/>
    </source>
</evidence>
<protein>
    <submittedName>
        <fullName evidence="1">NOS1AP</fullName>
    </submittedName>
</protein>
<dbReference type="GO" id="GO:0050998">
    <property type="term" value="F:nitric-oxide synthase binding"/>
    <property type="evidence" value="ECO:0007669"/>
    <property type="project" value="TreeGrafter"/>
</dbReference>
<dbReference type="InterPro" id="IPR051133">
    <property type="entry name" value="Adapter_Engulfment-Domain"/>
</dbReference>
<organism evidence="1 2">
    <name type="scientific">Mytilus coruscus</name>
    <name type="common">Sea mussel</name>
    <dbReference type="NCBI Taxonomy" id="42192"/>
    <lineage>
        <taxon>Eukaryota</taxon>
        <taxon>Metazoa</taxon>
        <taxon>Spiralia</taxon>
        <taxon>Lophotrochozoa</taxon>
        <taxon>Mollusca</taxon>
        <taxon>Bivalvia</taxon>
        <taxon>Autobranchia</taxon>
        <taxon>Pteriomorphia</taxon>
        <taxon>Mytilida</taxon>
        <taxon>Mytiloidea</taxon>
        <taxon>Mytilidae</taxon>
        <taxon>Mytilinae</taxon>
        <taxon>Mytilus</taxon>
    </lineage>
</organism>